<name>A0A3N6MAZ9_NATCH</name>
<dbReference type="Pfam" id="PF26472">
    <property type="entry name" value="DUF8147"/>
    <property type="match status" value="1"/>
</dbReference>
<keyword evidence="1" id="KW-0472">Membrane</keyword>
<keyword evidence="4" id="KW-1185">Reference proteome</keyword>
<evidence type="ECO:0000313" key="4">
    <source>
        <dbReference type="Proteomes" id="UP000281431"/>
    </source>
</evidence>
<dbReference type="Proteomes" id="UP000281431">
    <property type="component" value="Unassembled WGS sequence"/>
</dbReference>
<evidence type="ECO:0000313" key="3">
    <source>
        <dbReference type="EMBL" id="RQH00959.1"/>
    </source>
</evidence>
<protein>
    <recommendedName>
        <fullName evidence="2">DUF8147 domain-containing protein</fullName>
    </recommendedName>
</protein>
<evidence type="ECO:0000256" key="1">
    <source>
        <dbReference type="SAM" id="Phobius"/>
    </source>
</evidence>
<gene>
    <name evidence="3" type="ORF">EA472_10090</name>
</gene>
<feature type="domain" description="DUF8147" evidence="2">
    <location>
        <begin position="3"/>
        <end position="113"/>
    </location>
</feature>
<comment type="caution">
    <text evidence="3">The sequence shown here is derived from an EMBL/GenBank/DDBJ whole genome shotgun (WGS) entry which is preliminary data.</text>
</comment>
<accession>A0A3N6MAZ9</accession>
<keyword evidence="1" id="KW-0812">Transmembrane</keyword>
<proteinExistence type="predicted"/>
<dbReference type="EMBL" id="REFZ01000005">
    <property type="protein sequence ID" value="RQH00959.1"/>
    <property type="molecule type" value="Genomic_DNA"/>
</dbReference>
<organism evidence="3 4">
    <name type="scientific">Natrarchaeobius chitinivorans</name>
    <dbReference type="NCBI Taxonomy" id="1679083"/>
    <lineage>
        <taxon>Archaea</taxon>
        <taxon>Methanobacteriati</taxon>
        <taxon>Methanobacteriota</taxon>
        <taxon>Stenosarchaea group</taxon>
        <taxon>Halobacteria</taxon>
        <taxon>Halobacteriales</taxon>
        <taxon>Natrialbaceae</taxon>
        <taxon>Natrarchaeobius</taxon>
    </lineage>
</organism>
<dbReference type="OrthoDB" id="206527at2157"/>
<evidence type="ECO:0000259" key="2">
    <source>
        <dbReference type="Pfam" id="PF26472"/>
    </source>
</evidence>
<dbReference type="InterPro" id="IPR058460">
    <property type="entry name" value="DUF8147"/>
</dbReference>
<feature type="transmembrane region" description="Helical" evidence="1">
    <location>
        <begin position="36"/>
        <end position="58"/>
    </location>
</feature>
<sequence>MSLKTGIVALVAGLAAFFAVGMGVTAVTVHWIDFPLVLGLMAGTVAGLAVTIVATIGLEEGVPPRQRRTAGVVVGFGVGFVGGAFGGASLEPIGTLGAVGIGVIVGFGLAAAGYALSASDSG</sequence>
<feature type="transmembrane region" description="Helical" evidence="1">
    <location>
        <begin position="70"/>
        <end position="90"/>
    </location>
</feature>
<keyword evidence="1" id="KW-1133">Transmembrane helix</keyword>
<reference evidence="3 4" key="1">
    <citation type="submission" date="2018-10" db="EMBL/GenBank/DDBJ databases">
        <title>Natrarchaeobius chitinivorans gen. nov., sp. nov., and Natrarchaeobius haloalkaliphilus sp. nov., alkaliphilic, chitin-utilizing haloarchaea from hypersaline alkaline lakes.</title>
        <authorList>
            <person name="Sorokin D.Y."/>
            <person name="Elcheninov A.G."/>
            <person name="Kostrikina N.A."/>
            <person name="Bale N.J."/>
            <person name="Sinninghe Damste J.S."/>
            <person name="Khijniak T.V."/>
            <person name="Kublanov I.V."/>
            <person name="Toshchakov S.V."/>
        </authorList>
    </citation>
    <scope>NUCLEOTIDE SEQUENCE [LARGE SCALE GENOMIC DNA]</scope>
    <source>
        <strain evidence="3 4">AArcht7</strain>
    </source>
</reference>
<dbReference type="AlphaFoldDB" id="A0A3N6MAZ9"/>
<feature type="transmembrane region" description="Helical" evidence="1">
    <location>
        <begin position="96"/>
        <end position="116"/>
    </location>
</feature>